<dbReference type="InterPro" id="IPR052934">
    <property type="entry name" value="Methyl-DNA_Rec/Restrict_Enz"/>
</dbReference>
<name>A0AA90UT51_9BACT</name>
<dbReference type="Proteomes" id="UP000423156">
    <property type="component" value="Unassembled WGS sequence"/>
</dbReference>
<dbReference type="PANTHER" id="PTHR37291">
    <property type="entry name" value="5-METHYLCYTOSINE-SPECIFIC RESTRICTION ENZYME B"/>
    <property type="match status" value="1"/>
</dbReference>
<accession>A0AA90UT51</accession>
<evidence type="ECO:0000313" key="2">
    <source>
        <dbReference type="Proteomes" id="UP000423156"/>
    </source>
</evidence>
<comment type="caution">
    <text evidence="1">The sequence shown here is derived from an EMBL/GenBank/DDBJ whole genome shotgun (WGS) entry which is preliminary data.</text>
</comment>
<sequence length="136" mass="16085">MIKAIHRRQPIQEDCFPAEGKEEQLAIVDYALRRRFRFCPIKPEFNEAFINFLEEKGISQKNAELVVSKVKSANEVISTIDRGLEIGHSYFCQAEGCEDFSVWWNDICEYELFPYLREISFDDEDKYELICNKLKF</sequence>
<dbReference type="PANTHER" id="PTHR37291:SF1">
    <property type="entry name" value="TYPE IV METHYL-DIRECTED RESTRICTION ENZYME ECOKMCRB SUBUNIT"/>
    <property type="match status" value="1"/>
</dbReference>
<evidence type="ECO:0000313" key="1">
    <source>
        <dbReference type="EMBL" id="MQN77130.1"/>
    </source>
</evidence>
<dbReference type="EMBL" id="VZBZ01000056">
    <property type="protein sequence ID" value="MQN77130.1"/>
    <property type="molecule type" value="Genomic_DNA"/>
</dbReference>
<proteinExistence type="predicted"/>
<dbReference type="AlphaFoldDB" id="A0AA90UT51"/>
<protein>
    <submittedName>
        <fullName evidence="1">Uncharacterized protein</fullName>
    </submittedName>
</protein>
<dbReference type="RefSeq" id="WP_153092294.1">
    <property type="nucleotide sequence ID" value="NZ_VZBX01000008.1"/>
</dbReference>
<gene>
    <name evidence="1" type="ORF">F7D71_04465</name>
</gene>
<reference evidence="2" key="1">
    <citation type="submission" date="2019-09" db="EMBL/GenBank/DDBJ databases">
        <title>Distinct polysaccharide growth profiles of human intestinal Prevotella copri isolates.</title>
        <authorList>
            <person name="Fehlner-Peach H."/>
            <person name="Magnabosco C."/>
            <person name="Raghavan V."/>
            <person name="Scher J.U."/>
            <person name="Tett A."/>
            <person name="Cox L.M."/>
            <person name="Gottsegen C."/>
            <person name="Watters A."/>
            <person name="Wiltshire- Gordon J.D."/>
            <person name="Segata N."/>
            <person name="Bonneau R."/>
            <person name="Littman D.R."/>
        </authorList>
    </citation>
    <scope>NUCLEOTIDE SEQUENCE [LARGE SCALE GENOMIC DNA]</scope>
    <source>
        <strain evidence="2">BU41712</strain>
    </source>
</reference>
<organism evidence="1 2">
    <name type="scientific">Segatella copri</name>
    <dbReference type="NCBI Taxonomy" id="165179"/>
    <lineage>
        <taxon>Bacteria</taxon>
        <taxon>Pseudomonadati</taxon>
        <taxon>Bacteroidota</taxon>
        <taxon>Bacteroidia</taxon>
        <taxon>Bacteroidales</taxon>
        <taxon>Prevotellaceae</taxon>
        <taxon>Segatella</taxon>
    </lineage>
</organism>